<gene>
    <name evidence="1" type="ORF">Micbo1qcDRAFT_57401</name>
</gene>
<reference evidence="2" key="1">
    <citation type="submission" date="2016-02" db="EMBL/GenBank/DDBJ databases">
        <title>Draft genome sequence of Microdochium bolleyi, a fungal endophyte of beachgrass.</title>
        <authorList>
            <consortium name="DOE Joint Genome Institute"/>
            <person name="David A.S."/>
            <person name="May G."/>
            <person name="Haridas S."/>
            <person name="Lim J."/>
            <person name="Wang M."/>
            <person name="Labutti K."/>
            <person name="Lipzen A."/>
            <person name="Barry K."/>
            <person name="Grigoriev I.V."/>
        </authorList>
    </citation>
    <scope>NUCLEOTIDE SEQUENCE [LARGE SCALE GENOMIC DNA]</scope>
    <source>
        <strain evidence="2">J235TASD1</strain>
    </source>
</reference>
<name>A0A136J3G2_9PEZI</name>
<protein>
    <submittedName>
        <fullName evidence="1">Uncharacterized protein</fullName>
    </submittedName>
</protein>
<evidence type="ECO:0000313" key="2">
    <source>
        <dbReference type="Proteomes" id="UP000070501"/>
    </source>
</evidence>
<keyword evidence="2" id="KW-1185">Reference proteome</keyword>
<proteinExistence type="predicted"/>
<dbReference type="EMBL" id="KQ964249">
    <property type="protein sequence ID" value="KXJ91715.1"/>
    <property type="molecule type" value="Genomic_DNA"/>
</dbReference>
<dbReference type="Proteomes" id="UP000070501">
    <property type="component" value="Unassembled WGS sequence"/>
</dbReference>
<evidence type="ECO:0000313" key="1">
    <source>
        <dbReference type="EMBL" id="KXJ91715.1"/>
    </source>
</evidence>
<accession>A0A136J3G2</accession>
<dbReference type="InParanoid" id="A0A136J3G2"/>
<dbReference type="AlphaFoldDB" id="A0A136J3G2"/>
<sequence length="116" mass="12979">MKNSGSTYSMFRAHSAPKDVASLPRRMMPRPFPAEGRWADWRARWAAFVDAAARPRPILRWWPGGRTALVCVLLTQPVPRILYWFCRCSSGASEVARASKFRAPASNNSALCANRG</sequence>
<organism evidence="1 2">
    <name type="scientific">Microdochium bolleyi</name>
    <dbReference type="NCBI Taxonomy" id="196109"/>
    <lineage>
        <taxon>Eukaryota</taxon>
        <taxon>Fungi</taxon>
        <taxon>Dikarya</taxon>
        <taxon>Ascomycota</taxon>
        <taxon>Pezizomycotina</taxon>
        <taxon>Sordariomycetes</taxon>
        <taxon>Xylariomycetidae</taxon>
        <taxon>Xylariales</taxon>
        <taxon>Microdochiaceae</taxon>
        <taxon>Microdochium</taxon>
    </lineage>
</organism>